<dbReference type="InterPro" id="IPR003439">
    <property type="entry name" value="ABC_transporter-like_ATP-bd"/>
</dbReference>
<comment type="similarity">
    <text evidence="1">Belongs to the ABC transporter superfamily.</text>
</comment>
<dbReference type="InterPro" id="IPR017871">
    <property type="entry name" value="ABC_transporter-like_CS"/>
</dbReference>
<keyword evidence="7" id="KW-1185">Reference proteome</keyword>
<dbReference type="PROSITE" id="PS50893">
    <property type="entry name" value="ABC_TRANSPORTER_2"/>
    <property type="match status" value="1"/>
</dbReference>
<evidence type="ECO:0000256" key="4">
    <source>
        <dbReference type="ARBA" id="ARBA00022840"/>
    </source>
</evidence>
<evidence type="ECO:0000259" key="5">
    <source>
        <dbReference type="PROSITE" id="PS50893"/>
    </source>
</evidence>
<evidence type="ECO:0000256" key="3">
    <source>
        <dbReference type="ARBA" id="ARBA00022741"/>
    </source>
</evidence>
<dbReference type="InterPro" id="IPR027417">
    <property type="entry name" value="P-loop_NTPase"/>
</dbReference>
<dbReference type="InterPro" id="IPR003593">
    <property type="entry name" value="AAA+_ATPase"/>
</dbReference>
<dbReference type="CDD" id="cd03235">
    <property type="entry name" value="ABC_Metallic_Cations"/>
    <property type="match status" value="1"/>
</dbReference>
<organism evidence="6 7">
    <name type="scientific">Pallidibacillus pasinlerensis</name>
    <dbReference type="NCBI Taxonomy" id="2703818"/>
    <lineage>
        <taxon>Bacteria</taxon>
        <taxon>Bacillati</taxon>
        <taxon>Bacillota</taxon>
        <taxon>Bacilli</taxon>
        <taxon>Bacillales</taxon>
        <taxon>Bacillaceae</taxon>
        <taxon>Pallidibacillus</taxon>
    </lineage>
</organism>
<dbReference type="SUPFAM" id="SSF52540">
    <property type="entry name" value="P-loop containing nucleoside triphosphate hydrolases"/>
    <property type="match status" value="1"/>
</dbReference>
<name>A0ABX0A5L1_9BACI</name>
<evidence type="ECO:0000313" key="7">
    <source>
        <dbReference type="Proteomes" id="UP000743899"/>
    </source>
</evidence>
<gene>
    <name evidence="6" type="ORF">GW534_13635</name>
</gene>
<keyword evidence="3" id="KW-0547">Nucleotide-binding</keyword>
<dbReference type="PROSITE" id="PS00211">
    <property type="entry name" value="ABC_TRANSPORTER_1"/>
    <property type="match status" value="1"/>
</dbReference>
<evidence type="ECO:0000313" key="6">
    <source>
        <dbReference type="EMBL" id="NCU18736.1"/>
    </source>
</evidence>
<dbReference type="Pfam" id="PF00005">
    <property type="entry name" value="ABC_tran"/>
    <property type="match status" value="1"/>
</dbReference>
<dbReference type="Gene3D" id="3.40.50.300">
    <property type="entry name" value="P-loop containing nucleotide triphosphate hydrolases"/>
    <property type="match status" value="1"/>
</dbReference>
<dbReference type="InterPro" id="IPR050153">
    <property type="entry name" value="Metal_Ion_Import_ABC"/>
</dbReference>
<dbReference type="EMBL" id="JAACYS010000077">
    <property type="protein sequence ID" value="NCU18736.1"/>
    <property type="molecule type" value="Genomic_DNA"/>
</dbReference>
<dbReference type="Proteomes" id="UP000743899">
    <property type="component" value="Unassembled WGS sequence"/>
</dbReference>
<keyword evidence="4 6" id="KW-0067">ATP-binding</keyword>
<dbReference type="SMART" id="SM00382">
    <property type="entry name" value="AAA"/>
    <property type="match status" value="1"/>
</dbReference>
<sequence length="260" mass="29313">MMENKAPIIEINNLSYRYASEDVLKDLNLTVHKGDFLAILGPNGSGKSTLIKLLLQLLKNQKGEIFIYGTPIEKFYAWEKIGFVPQKANAFNTGFPATVYEVVRSGLTKKTGLFHFYPRNVKEKVIDVLRAVEMEDLINRNIGELSGGQQQRVFIARALISDPEIILLDEPTVGIDSKRVASFINLLERLNKEKNITLIMVTHDLSAVINQVTHIAWLNRSLQFHGSVKEFKNINKVNAQSFYQTDLESVSNVQVNGGKH</sequence>
<evidence type="ECO:0000256" key="1">
    <source>
        <dbReference type="ARBA" id="ARBA00005417"/>
    </source>
</evidence>
<evidence type="ECO:0000256" key="2">
    <source>
        <dbReference type="ARBA" id="ARBA00022448"/>
    </source>
</evidence>
<feature type="domain" description="ABC transporter" evidence="5">
    <location>
        <begin position="9"/>
        <end position="245"/>
    </location>
</feature>
<protein>
    <submittedName>
        <fullName evidence="6">Metal ABC transporter ATP-binding protein</fullName>
    </submittedName>
</protein>
<keyword evidence="2" id="KW-0813">Transport</keyword>
<dbReference type="PANTHER" id="PTHR42734:SF17">
    <property type="entry name" value="METAL TRANSPORT SYSTEM ATP-BINDING PROTEIN TM_0124-RELATED"/>
    <property type="match status" value="1"/>
</dbReference>
<dbReference type="GO" id="GO:0005524">
    <property type="term" value="F:ATP binding"/>
    <property type="evidence" value="ECO:0007669"/>
    <property type="project" value="UniProtKB-KW"/>
</dbReference>
<accession>A0ABX0A5L1</accession>
<reference evidence="6 7" key="1">
    <citation type="submission" date="2020-01" db="EMBL/GenBank/DDBJ databases">
        <title>A novel Bacillus sp. from Pasinler.</title>
        <authorList>
            <person name="Adiguzel A."/>
            <person name="Ay H."/>
            <person name="Baltaci M.O."/>
        </authorList>
    </citation>
    <scope>NUCLEOTIDE SEQUENCE [LARGE SCALE GENOMIC DNA]</scope>
    <source>
        <strain evidence="6 7">P1</strain>
    </source>
</reference>
<dbReference type="PANTHER" id="PTHR42734">
    <property type="entry name" value="METAL TRANSPORT SYSTEM ATP-BINDING PROTEIN TM_0124-RELATED"/>
    <property type="match status" value="1"/>
</dbReference>
<comment type="caution">
    <text evidence="6">The sequence shown here is derived from an EMBL/GenBank/DDBJ whole genome shotgun (WGS) entry which is preliminary data.</text>
</comment>
<proteinExistence type="inferred from homology"/>